<reference evidence="8 9" key="1">
    <citation type="submission" date="2008-07" db="EMBL/GenBank/DDBJ databases">
        <authorList>
            <person name="El-Sayed N."/>
            <person name="Caler E."/>
            <person name="Inman J."/>
            <person name="Amedeo P."/>
            <person name="Hass B."/>
            <person name="Wortman J."/>
        </authorList>
    </citation>
    <scope>NUCLEOTIDE SEQUENCE [LARGE SCALE GENOMIC DNA]</scope>
    <source>
        <strain evidence="9">ATCC 50983 / TXsc</strain>
    </source>
</reference>
<dbReference type="PANTHER" id="PTHR13140">
    <property type="entry name" value="MYOSIN"/>
    <property type="match status" value="1"/>
</dbReference>
<dbReference type="CDD" id="cd00124">
    <property type="entry name" value="MYSc"/>
    <property type="match status" value="1"/>
</dbReference>
<dbReference type="SUPFAM" id="SSF52540">
    <property type="entry name" value="P-loop containing nucleoside triphosphate hydrolases"/>
    <property type="match status" value="1"/>
</dbReference>
<dbReference type="GO" id="GO:0016459">
    <property type="term" value="C:myosin complex"/>
    <property type="evidence" value="ECO:0007669"/>
    <property type="project" value="UniProtKB-KW"/>
</dbReference>
<evidence type="ECO:0000256" key="4">
    <source>
        <dbReference type="ARBA" id="ARBA00023175"/>
    </source>
</evidence>
<dbReference type="SMART" id="SM00242">
    <property type="entry name" value="MYSc"/>
    <property type="match status" value="1"/>
</dbReference>
<dbReference type="InterPro" id="IPR036961">
    <property type="entry name" value="Kinesin_motor_dom_sf"/>
</dbReference>
<evidence type="ECO:0000259" key="7">
    <source>
        <dbReference type="PROSITE" id="PS51456"/>
    </source>
</evidence>
<evidence type="ECO:0000313" key="9">
    <source>
        <dbReference type="Proteomes" id="UP000007800"/>
    </source>
</evidence>
<dbReference type="EMBL" id="GG674014">
    <property type="protein sequence ID" value="EER14642.1"/>
    <property type="molecule type" value="Genomic_DNA"/>
</dbReference>
<dbReference type="AlphaFoldDB" id="C5KLK2"/>
<dbReference type="GO" id="GO:0016020">
    <property type="term" value="C:membrane"/>
    <property type="evidence" value="ECO:0007669"/>
    <property type="project" value="TreeGrafter"/>
</dbReference>
<dbReference type="Pfam" id="PF00063">
    <property type="entry name" value="Myosin_head"/>
    <property type="match status" value="1"/>
</dbReference>
<dbReference type="InterPro" id="IPR001609">
    <property type="entry name" value="Myosin_head_motor_dom-like"/>
</dbReference>
<dbReference type="GO" id="GO:0005524">
    <property type="term" value="F:ATP binding"/>
    <property type="evidence" value="ECO:0007669"/>
    <property type="project" value="UniProtKB-UniRule"/>
</dbReference>
<evidence type="ECO:0000256" key="5">
    <source>
        <dbReference type="ARBA" id="ARBA00023203"/>
    </source>
</evidence>
<feature type="binding site" evidence="6">
    <location>
        <begin position="111"/>
        <end position="118"/>
    </location>
    <ligand>
        <name>ATP</name>
        <dbReference type="ChEBI" id="CHEBI:30616"/>
    </ligand>
</feature>
<dbReference type="GO" id="GO:0005737">
    <property type="term" value="C:cytoplasm"/>
    <property type="evidence" value="ECO:0007669"/>
    <property type="project" value="TreeGrafter"/>
</dbReference>
<evidence type="ECO:0000256" key="1">
    <source>
        <dbReference type="ARBA" id="ARBA00022741"/>
    </source>
</evidence>
<keyword evidence="1 6" id="KW-0547">Nucleotide-binding</keyword>
<feature type="non-terminal residue" evidence="8">
    <location>
        <position position="221"/>
    </location>
</feature>
<comment type="similarity">
    <text evidence="6">Belongs to the TRAFAC class myosin-kinesin ATPase superfamily. Myosin family.</text>
</comment>
<dbReference type="RefSeq" id="XP_002782846.1">
    <property type="nucleotide sequence ID" value="XM_002782800.1"/>
</dbReference>
<keyword evidence="9" id="KW-1185">Reference proteome</keyword>
<evidence type="ECO:0000256" key="6">
    <source>
        <dbReference type="PROSITE-ProRule" id="PRU00782"/>
    </source>
</evidence>
<dbReference type="GO" id="GO:0000146">
    <property type="term" value="F:microfilament motor activity"/>
    <property type="evidence" value="ECO:0007669"/>
    <property type="project" value="TreeGrafter"/>
</dbReference>
<organism evidence="9">
    <name type="scientific">Perkinsus marinus (strain ATCC 50983 / TXsc)</name>
    <dbReference type="NCBI Taxonomy" id="423536"/>
    <lineage>
        <taxon>Eukaryota</taxon>
        <taxon>Sar</taxon>
        <taxon>Alveolata</taxon>
        <taxon>Perkinsozoa</taxon>
        <taxon>Perkinsea</taxon>
        <taxon>Perkinsida</taxon>
        <taxon>Perkinsidae</taxon>
        <taxon>Perkinsus</taxon>
    </lineage>
</organism>
<dbReference type="PANTHER" id="PTHR13140:SF845">
    <property type="entry name" value="MYOSIN-LIKE PROTEIN"/>
    <property type="match status" value="1"/>
</dbReference>
<dbReference type="Proteomes" id="UP000007800">
    <property type="component" value="Unassembled WGS sequence"/>
</dbReference>
<keyword evidence="2 6" id="KW-0067">ATP-binding</keyword>
<dbReference type="InterPro" id="IPR027417">
    <property type="entry name" value="P-loop_NTPase"/>
</dbReference>
<keyword evidence="5 6" id="KW-0009">Actin-binding</keyword>
<keyword evidence="4 6" id="KW-0505">Motor protein</keyword>
<dbReference type="GeneID" id="9045663"/>
<evidence type="ECO:0000313" key="8">
    <source>
        <dbReference type="EMBL" id="EER14642.1"/>
    </source>
</evidence>
<protein>
    <submittedName>
        <fullName evidence="8">Myosin C, putative</fullName>
    </submittedName>
</protein>
<gene>
    <name evidence="8" type="ORF">Pmar_PMAR008024</name>
</gene>
<dbReference type="OrthoDB" id="6108017at2759"/>
<dbReference type="Gene3D" id="3.40.850.10">
    <property type="entry name" value="Kinesin motor domain"/>
    <property type="match status" value="1"/>
</dbReference>
<feature type="domain" description="Myosin motor" evidence="7">
    <location>
        <begin position="16"/>
        <end position="221"/>
    </location>
</feature>
<keyword evidence="3 6" id="KW-0518">Myosin</keyword>
<comment type="caution">
    <text evidence="6">Lacks conserved residue(s) required for the propagation of feature annotation.</text>
</comment>
<evidence type="ECO:0000256" key="2">
    <source>
        <dbReference type="ARBA" id="ARBA00022840"/>
    </source>
</evidence>
<dbReference type="GO" id="GO:0007015">
    <property type="term" value="P:actin filament organization"/>
    <property type="evidence" value="ECO:0007669"/>
    <property type="project" value="TreeGrafter"/>
</dbReference>
<sequence length="221" mass="25011">MFRKLWYPVSRAFGKEDVDDLTSLKHLHEPALLQVLQNRFNRDQLYTMCGPILLAVNPFKGIQGLYEKTVVDRFLLDSENLIHTPHVFSTALRAYKSSVRQGVSQSILISGESGAGKTETTKLVMQFLSACGRASKSDINRQVLESNPLLEAFGNACTLRNDNSSRFGKFIQLQFDGEKDHLRLKGARIETYLLEKIRVTNQIQGERNFHIFYQICAAAAV</sequence>
<evidence type="ECO:0000256" key="3">
    <source>
        <dbReference type="ARBA" id="ARBA00023123"/>
    </source>
</evidence>
<dbReference type="PROSITE" id="PS51456">
    <property type="entry name" value="MYOSIN_MOTOR"/>
    <property type="match status" value="1"/>
</dbReference>
<dbReference type="GO" id="GO:0051015">
    <property type="term" value="F:actin filament binding"/>
    <property type="evidence" value="ECO:0007669"/>
    <property type="project" value="TreeGrafter"/>
</dbReference>
<name>C5KLK2_PERM5</name>
<dbReference type="InParanoid" id="C5KLK2"/>
<proteinExistence type="inferred from homology"/>
<dbReference type="PRINTS" id="PR00193">
    <property type="entry name" value="MYOSINHEAVY"/>
</dbReference>
<accession>C5KLK2</accession>